<proteinExistence type="predicted"/>
<accession>A0ABU7R681</accession>
<comment type="caution">
    <text evidence="1">The sequence shown here is derived from an EMBL/GenBank/DDBJ whole genome shotgun (WGS) entry which is preliminary data.</text>
</comment>
<sequence>MKLLPMTEFVLLQKEKRAEQKITLNDYIRSIENYADFLRQPITLGMFVPVDHYGKVLKNPHAIDEDAGTEKEELQIEFNHALEKILFEGFKIAWDGEVIINICLDDLNLAFDKTTLKSGMNYTIEHLCQYRLQFTTSALKQIGL</sequence>
<organism evidence="1 2">
    <name type="scientific">Chryseobacterium arthrosphaerae</name>
    <dbReference type="NCBI Taxonomy" id="651561"/>
    <lineage>
        <taxon>Bacteria</taxon>
        <taxon>Pseudomonadati</taxon>
        <taxon>Bacteroidota</taxon>
        <taxon>Flavobacteriia</taxon>
        <taxon>Flavobacteriales</taxon>
        <taxon>Weeksellaceae</taxon>
        <taxon>Chryseobacterium group</taxon>
        <taxon>Chryseobacterium</taxon>
    </lineage>
</organism>
<dbReference type="RefSeq" id="WP_330937599.1">
    <property type="nucleotide sequence ID" value="NZ_JAZGJU010000082.1"/>
</dbReference>
<evidence type="ECO:0000313" key="2">
    <source>
        <dbReference type="Proteomes" id="UP001350005"/>
    </source>
</evidence>
<name>A0ABU7R681_9FLAO</name>
<gene>
    <name evidence="1" type="ORF">V2E39_22790</name>
</gene>
<dbReference type="Proteomes" id="UP001350005">
    <property type="component" value="Unassembled WGS sequence"/>
</dbReference>
<protein>
    <submittedName>
        <fullName evidence="1">Uncharacterized protein</fullName>
    </submittedName>
</protein>
<keyword evidence="2" id="KW-1185">Reference proteome</keyword>
<evidence type="ECO:0000313" key="1">
    <source>
        <dbReference type="EMBL" id="MEE6130244.1"/>
    </source>
</evidence>
<reference evidence="1 2" key="1">
    <citation type="submission" date="2024-01" db="EMBL/GenBank/DDBJ databases">
        <title>Whole genome of Chryseobacterium arthrosphaerae NNCa 2741.</title>
        <authorList>
            <person name="Boriskina E.V."/>
            <person name="Gordinskaya N.A."/>
            <person name="Kropotov V.S."/>
            <person name="Alekseeva A.E."/>
            <person name="Makhova M.A."/>
            <person name="Kryazhev D.V."/>
            <person name="Shkurkina I.S."/>
        </authorList>
    </citation>
    <scope>NUCLEOTIDE SEQUENCE [LARGE SCALE GENOMIC DNA]</scope>
    <source>
        <strain evidence="1 2">NNCa 2741</strain>
    </source>
</reference>
<dbReference type="EMBL" id="JAZGJU010000082">
    <property type="protein sequence ID" value="MEE6130244.1"/>
    <property type="molecule type" value="Genomic_DNA"/>
</dbReference>